<keyword evidence="2" id="KW-1185">Reference proteome</keyword>
<dbReference type="Gene3D" id="1.10.520.40">
    <property type="entry name" value="CRISPR-associated protein Cse2"/>
    <property type="match status" value="1"/>
</dbReference>
<proteinExistence type="predicted"/>
<evidence type="ECO:0000313" key="2">
    <source>
        <dbReference type="Proteomes" id="UP000000376"/>
    </source>
</evidence>
<gene>
    <name evidence="1" type="ordered locus">Arch_1758</name>
</gene>
<organism evidence="1 2">
    <name type="scientific">Arcanobacterium haemolyticum (strain ATCC 9345 / DSM 20595 / CCM 5947 / CCUG 17215 / LMG 16163 / NBRC 15585 / NCTC 8452 / 11018)</name>
    <dbReference type="NCBI Taxonomy" id="644284"/>
    <lineage>
        <taxon>Bacteria</taxon>
        <taxon>Bacillati</taxon>
        <taxon>Actinomycetota</taxon>
        <taxon>Actinomycetes</taxon>
        <taxon>Actinomycetales</taxon>
        <taxon>Actinomycetaceae</taxon>
        <taxon>Arcanobacterium</taxon>
    </lineage>
</organism>
<dbReference type="RefSeq" id="WP_013170926.1">
    <property type="nucleotide sequence ID" value="NC_014218.1"/>
</dbReference>
<dbReference type="STRING" id="644284.Arch_1758"/>
<dbReference type="Pfam" id="PF09485">
    <property type="entry name" value="CRISPR_Cse2"/>
    <property type="match status" value="1"/>
</dbReference>
<dbReference type="InterPro" id="IPR038287">
    <property type="entry name" value="Cse2_sf"/>
</dbReference>
<protein>
    <submittedName>
        <fullName evidence="1">CRISPR-associated protein, Cse2 family</fullName>
    </submittedName>
</protein>
<accession>D7BLB0</accession>
<dbReference type="EMBL" id="CP002045">
    <property type="protein sequence ID" value="ADH93440.1"/>
    <property type="molecule type" value="Genomic_DNA"/>
</dbReference>
<dbReference type="InterPro" id="IPR013382">
    <property type="entry name" value="CRISPR-assoc_prot_Cse2"/>
</dbReference>
<dbReference type="Proteomes" id="UP000000376">
    <property type="component" value="Chromosome"/>
</dbReference>
<dbReference type="eggNOG" id="ENOG50347M6">
    <property type="taxonomic scope" value="Bacteria"/>
</dbReference>
<dbReference type="OrthoDB" id="3268080at2"/>
<reference evidence="1 2" key="1">
    <citation type="journal article" date="2010" name="Stand. Genomic Sci.">
        <title>Complete genome sequence of Arcanobacterium haemolyticum type strain (11018).</title>
        <authorList>
            <person name="Yasawong M."/>
            <person name="Teshima H."/>
            <person name="Lapidus A."/>
            <person name="Nolan M."/>
            <person name="Lucas S."/>
            <person name="Glavina Del Rio T."/>
            <person name="Tice H."/>
            <person name="Cheng J."/>
            <person name="Bruce D."/>
            <person name="Detter C."/>
            <person name="Tapia R."/>
            <person name="Han C."/>
            <person name="Goodwin L."/>
            <person name="Pitluck S."/>
            <person name="Liolios K."/>
            <person name="Ivanova N."/>
            <person name="Mavromatis K."/>
            <person name="Mikhailova N."/>
            <person name="Pati A."/>
            <person name="Chen A."/>
            <person name="Palaniappan K."/>
            <person name="Land M."/>
            <person name="Hauser L."/>
            <person name="Chang Y."/>
            <person name="Jeffries C."/>
            <person name="Rohde M."/>
            <person name="Sikorski J."/>
            <person name="Pukall R."/>
            <person name="Goker M."/>
            <person name="Woyke T."/>
            <person name="Bristow J."/>
            <person name="Eisen J."/>
            <person name="Markowitz V."/>
            <person name="Hugenholtz P."/>
            <person name="Kyrpides N."/>
            <person name="Klenk H."/>
        </authorList>
    </citation>
    <scope>NUCLEOTIDE SEQUENCE [LARGE SCALE GENOMIC DNA]</scope>
    <source>
        <strain evidence="2">ATCC 9345 / DSM 20595 / CCUG 17215 / LMG 16163 / NBRC 15585 / NCTC 8452 / 11018</strain>
    </source>
</reference>
<dbReference type="KEGG" id="ahe:Arch_1758"/>
<sequence length="208" mass="23432">MEDTSQGRADIALLHRIAHERTEGKAEGGYNYRTQRANIRRGADAFTETFAYPYVYPALPPDATPKQRTTLLRVAALVAEFTNVPALENETEKKYKPFGVWCAELSSAWAKQKSNTGKASFDPRNPDHIAKRLAYLHTQDFEEAYRTIWRIMQMANTLNAAPSCDYIAIYSLLSRWGNGVSEGSRGVRASVLKDYYGNVGRTKDNTEN</sequence>
<name>D7BLB0_ARCHD</name>
<evidence type="ECO:0000313" key="1">
    <source>
        <dbReference type="EMBL" id="ADH93440.1"/>
    </source>
</evidence>
<dbReference type="HOGENOM" id="CLU_112368_0_0_11"/>
<dbReference type="AlphaFoldDB" id="D7BLB0"/>